<keyword evidence="3" id="KW-1185">Reference proteome</keyword>
<dbReference type="AlphaFoldDB" id="C5A1K1"/>
<evidence type="ECO:0000313" key="3">
    <source>
        <dbReference type="Proteomes" id="UP000001488"/>
    </source>
</evidence>
<reference evidence="2 3" key="1">
    <citation type="journal article" date="2007" name="Genome Biol.">
        <title>Genome analysis and genome-wide proteomics of Thermococcus gammatolerans, the most radioresistant organism known amongst the Archaea.</title>
        <authorList>
            <person name="Zivanovic Y."/>
            <person name="Armengaud J."/>
            <person name="Lagorce A."/>
            <person name="Leplat C."/>
            <person name="Guerin P."/>
            <person name="Dutertre M."/>
            <person name="Anthouard V."/>
            <person name="Forterre P."/>
            <person name="Wincker P."/>
            <person name="Confalonieri F."/>
        </authorList>
    </citation>
    <scope>NUCLEOTIDE SEQUENCE [LARGE SCALE GENOMIC DNA]</scope>
    <source>
        <strain evidence="3">DSM 15229 / JCM 11827 / EJ3</strain>
    </source>
</reference>
<dbReference type="Proteomes" id="UP000001488">
    <property type="component" value="Chromosome"/>
</dbReference>
<accession>C5A1K1</accession>
<proteinExistence type="predicted"/>
<gene>
    <name evidence="2" type="ordered locus">TGAM_1768</name>
</gene>
<evidence type="ECO:0008006" key="4">
    <source>
        <dbReference type="Google" id="ProtNLM"/>
    </source>
</evidence>
<dbReference type="EMBL" id="CP001398">
    <property type="protein sequence ID" value="ACS34270.1"/>
    <property type="molecule type" value="Genomic_DNA"/>
</dbReference>
<sequence>MVMMVPSGDRANQLINKFVVSLTTGRILGYVTDINVEVEGTKFYFILKMKIVENLGKGQGVFTNETKVRIEPTDIVNVGPDVIVLGDGKVPPLREIERLYQLQSEYEEVMSQLREKEALLKSLKEENAQLRRQLDEAQREIRRCEVMKEDFEHLKEQLIRQEGQLEMAREYIKLLEGLRHDIDQMKDLLEKLVGEILENTVRGVIDEELNARGLKKTGLL</sequence>
<organism evidence="2 3">
    <name type="scientific">Thermococcus gammatolerans (strain DSM 15229 / JCM 11827 / EJ3)</name>
    <dbReference type="NCBI Taxonomy" id="593117"/>
    <lineage>
        <taxon>Archaea</taxon>
        <taxon>Methanobacteriati</taxon>
        <taxon>Methanobacteriota</taxon>
        <taxon>Thermococci</taxon>
        <taxon>Thermococcales</taxon>
        <taxon>Thermococcaceae</taxon>
        <taxon>Thermococcus</taxon>
    </lineage>
</organism>
<dbReference type="PATRIC" id="fig|593117.10.peg.1776"/>
<protein>
    <recommendedName>
        <fullName evidence="4">PRC-barrel domain-containing protein</fullName>
    </recommendedName>
</protein>
<keyword evidence="1" id="KW-0175">Coiled coil</keyword>
<dbReference type="Gene3D" id="1.20.58.60">
    <property type="match status" value="1"/>
</dbReference>
<dbReference type="PaxDb" id="593117-TGAM_1768"/>
<dbReference type="HOGENOM" id="CLU_1253649_0_0_2"/>
<feature type="coiled-coil region" evidence="1">
    <location>
        <begin position="96"/>
        <end position="195"/>
    </location>
</feature>
<dbReference type="Gene3D" id="2.30.30.240">
    <property type="entry name" value="PRC-barrel domain"/>
    <property type="match status" value="1"/>
</dbReference>
<evidence type="ECO:0000313" key="2">
    <source>
        <dbReference type="EMBL" id="ACS34270.1"/>
    </source>
</evidence>
<dbReference type="KEGG" id="tga:TGAM_1768"/>
<evidence type="ECO:0000256" key="1">
    <source>
        <dbReference type="SAM" id="Coils"/>
    </source>
</evidence>
<name>C5A1K1_THEGJ</name>
<dbReference type="eggNOG" id="arCOG05740">
    <property type="taxonomic scope" value="Archaea"/>
</dbReference>